<dbReference type="EMBL" id="JACHNZ010000031">
    <property type="protein sequence ID" value="MBB4633000.1"/>
    <property type="molecule type" value="Genomic_DNA"/>
</dbReference>
<dbReference type="NCBIfam" id="TIGR04353">
    <property type="entry name" value="PqqD_rel_X"/>
    <property type="match status" value="1"/>
</dbReference>
<accession>A0A7W7B4K6</accession>
<organism evidence="1 2">
    <name type="scientific">Sphingosinicella soli</name>
    <dbReference type="NCBI Taxonomy" id="333708"/>
    <lineage>
        <taxon>Bacteria</taxon>
        <taxon>Pseudomonadati</taxon>
        <taxon>Pseudomonadota</taxon>
        <taxon>Alphaproteobacteria</taxon>
        <taxon>Sphingomonadales</taxon>
        <taxon>Sphingosinicellaceae</taxon>
        <taxon>Sphingosinicella</taxon>
    </lineage>
</organism>
<sequence length="92" mass="9997">MRYRAAAREAYVVRPVDDLTLVYHRPSGMTHVVSPAVVAILDLLHERTLTGGEVCAQLAQDHDLDGEGDDIALVVSARLGEMAAMDIIDRIA</sequence>
<dbReference type="Proteomes" id="UP000566324">
    <property type="component" value="Unassembled WGS sequence"/>
</dbReference>
<name>A0A7W7B4K6_9SPHN</name>
<dbReference type="InterPro" id="IPR027599">
    <property type="entry name" value="PqqD-rel_X"/>
</dbReference>
<evidence type="ECO:0000313" key="1">
    <source>
        <dbReference type="EMBL" id="MBB4633000.1"/>
    </source>
</evidence>
<protein>
    <submittedName>
        <fullName evidence="1">PqqD family protein of HPr-rel-A system</fullName>
    </submittedName>
</protein>
<keyword evidence="2" id="KW-1185">Reference proteome</keyword>
<dbReference type="AlphaFoldDB" id="A0A7W7B4K6"/>
<evidence type="ECO:0000313" key="2">
    <source>
        <dbReference type="Proteomes" id="UP000566324"/>
    </source>
</evidence>
<proteinExistence type="predicted"/>
<dbReference type="RefSeq" id="WP_184070192.1">
    <property type="nucleotide sequence ID" value="NZ_JACHNZ010000031.1"/>
</dbReference>
<reference evidence="1 2" key="1">
    <citation type="submission" date="2020-08" db="EMBL/GenBank/DDBJ databases">
        <title>Genomic Encyclopedia of Type Strains, Phase IV (KMG-IV): sequencing the most valuable type-strain genomes for metagenomic binning, comparative biology and taxonomic classification.</title>
        <authorList>
            <person name="Goeker M."/>
        </authorList>
    </citation>
    <scope>NUCLEOTIDE SEQUENCE [LARGE SCALE GENOMIC DNA]</scope>
    <source>
        <strain evidence="1 2">DSM 17328</strain>
    </source>
</reference>
<comment type="caution">
    <text evidence="1">The sequence shown here is derived from an EMBL/GenBank/DDBJ whole genome shotgun (WGS) entry which is preliminary data.</text>
</comment>
<gene>
    <name evidence="1" type="ORF">GGQ98_002629</name>
</gene>